<name>A0A1Q3E784_LENED</name>
<comment type="caution">
    <text evidence="3">The sequence shown here is derived from an EMBL/GenBank/DDBJ whole genome shotgun (WGS) entry which is preliminary data.</text>
</comment>
<evidence type="ECO:0000256" key="1">
    <source>
        <dbReference type="SAM" id="Phobius"/>
    </source>
</evidence>
<dbReference type="Proteomes" id="UP000188533">
    <property type="component" value="Unassembled WGS sequence"/>
</dbReference>
<keyword evidence="1" id="KW-0472">Membrane</keyword>
<keyword evidence="4" id="KW-1185">Reference proteome</keyword>
<reference evidence="3 4" key="1">
    <citation type="submission" date="2016-08" db="EMBL/GenBank/DDBJ databases">
        <authorList>
            <consortium name="Lentinula edodes genome sequencing consortium"/>
            <person name="Sakamoto Y."/>
            <person name="Nakade K."/>
            <person name="Sato S."/>
            <person name="Yoshida Y."/>
            <person name="Miyazaki K."/>
            <person name="Natsume S."/>
            <person name="Konno N."/>
        </authorList>
    </citation>
    <scope>NUCLEOTIDE SEQUENCE [LARGE SCALE GENOMIC DNA]</scope>
    <source>
        <strain evidence="3 4">NBRC 111202</strain>
    </source>
</reference>
<evidence type="ECO:0000259" key="2">
    <source>
        <dbReference type="Pfam" id="PF20151"/>
    </source>
</evidence>
<protein>
    <recommendedName>
        <fullName evidence="2">DUF6533 domain-containing protein</fullName>
    </recommendedName>
</protein>
<gene>
    <name evidence="3" type="ORF">LENED_004569</name>
</gene>
<proteinExistence type="predicted"/>
<keyword evidence="1" id="KW-0812">Transmembrane</keyword>
<keyword evidence="1" id="KW-1133">Transmembrane helix</keyword>
<feature type="transmembrane region" description="Helical" evidence="1">
    <location>
        <begin position="57"/>
        <end position="83"/>
    </location>
</feature>
<reference evidence="3 4" key="2">
    <citation type="submission" date="2017-02" db="EMBL/GenBank/DDBJ databases">
        <title>A genome survey and senescence transcriptome analysis in Lentinula edodes.</title>
        <authorList>
            <person name="Sakamoto Y."/>
            <person name="Nakade K."/>
            <person name="Sato S."/>
            <person name="Yoshida Y."/>
            <person name="Miyazaki K."/>
            <person name="Natsume S."/>
            <person name="Konno N."/>
        </authorList>
    </citation>
    <scope>NUCLEOTIDE SEQUENCE [LARGE SCALE GENOMIC DNA]</scope>
    <source>
        <strain evidence="3 4">NBRC 111202</strain>
    </source>
</reference>
<organism evidence="3 4">
    <name type="scientific">Lentinula edodes</name>
    <name type="common">Shiitake mushroom</name>
    <name type="synonym">Lentinus edodes</name>
    <dbReference type="NCBI Taxonomy" id="5353"/>
    <lineage>
        <taxon>Eukaryota</taxon>
        <taxon>Fungi</taxon>
        <taxon>Dikarya</taxon>
        <taxon>Basidiomycota</taxon>
        <taxon>Agaricomycotina</taxon>
        <taxon>Agaricomycetes</taxon>
        <taxon>Agaricomycetidae</taxon>
        <taxon>Agaricales</taxon>
        <taxon>Marasmiineae</taxon>
        <taxon>Omphalotaceae</taxon>
        <taxon>Lentinula</taxon>
    </lineage>
</organism>
<sequence>MPITSNAAAATAAYEHFIKFRMQYSSLAILYYDYVLTFADEIHYMWRLRSLTQISTLLYICCRYAIPGNLMYLLANAGVLGGIDRCNTWYRIIAALSVMGRASVITVLGMRAYAMCAQNKFVLLVLLPLGLLIPILDIIQNLNLSCSDGQAHDLDSQKYQLYNVYIEGNLLSIMIPIYDFIAATFTITRGIQALKKMPRTATLRDSVYYLLVEQGIIYFLAISAITITQSISSFHPVNPAGGAAFIGQINAFSVPVSGLLIARFLLRLRAAQENLNPSSGTLRTAGICSTVQFADRDALSSSTTGTSTFRAVAGENGEGMPTESTFRRVIDSVMNEFGDDPVARTKDMLDITAVEASDVSLVVGDQV</sequence>
<dbReference type="EMBL" id="BDGU01000118">
    <property type="protein sequence ID" value="GAW02889.1"/>
    <property type="molecule type" value="Genomic_DNA"/>
</dbReference>
<dbReference type="AlphaFoldDB" id="A0A1Q3E784"/>
<feature type="domain" description="DUF6533" evidence="2">
    <location>
        <begin position="25"/>
        <end position="67"/>
    </location>
</feature>
<feature type="transmembrane region" description="Helical" evidence="1">
    <location>
        <begin position="243"/>
        <end position="266"/>
    </location>
</feature>
<feature type="transmembrane region" description="Helical" evidence="1">
    <location>
        <begin position="121"/>
        <end position="142"/>
    </location>
</feature>
<feature type="transmembrane region" description="Helical" evidence="1">
    <location>
        <begin position="207"/>
        <end position="231"/>
    </location>
</feature>
<dbReference type="Pfam" id="PF20151">
    <property type="entry name" value="DUF6533"/>
    <property type="match status" value="1"/>
</dbReference>
<evidence type="ECO:0000313" key="4">
    <source>
        <dbReference type="Proteomes" id="UP000188533"/>
    </source>
</evidence>
<dbReference type="InterPro" id="IPR045340">
    <property type="entry name" value="DUF6533"/>
</dbReference>
<feature type="transmembrane region" description="Helical" evidence="1">
    <location>
        <begin position="89"/>
        <end position="109"/>
    </location>
</feature>
<evidence type="ECO:0000313" key="3">
    <source>
        <dbReference type="EMBL" id="GAW02889.1"/>
    </source>
</evidence>
<feature type="transmembrane region" description="Helical" evidence="1">
    <location>
        <begin position="162"/>
        <end position="187"/>
    </location>
</feature>
<accession>A0A1Q3E784</accession>